<name>A0A3Q2Y367_HIPCM</name>
<feature type="chain" id="PRO_5018376645" description="Carboxylic ester hydrolase" evidence="4">
    <location>
        <begin position="19"/>
        <end position="557"/>
    </location>
</feature>
<dbReference type="InterPro" id="IPR019819">
    <property type="entry name" value="Carboxylesterase_B_CS"/>
</dbReference>
<dbReference type="STRING" id="109280.ENSHCOP00000011964"/>
<dbReference type="PROSITE" id="PS00122">
    <property type="entry name" value="CARBOXYLESTERASE_B_1"/>
    <property type="match status" value="1"/>
</dbReference>
<reference evidence="6" key="2">
    <citation type="submission" date="2025-09" db="UniProtKB">
        <authorList>
            <consortium name="Ensembl"/>
        </authorList>
    </citation>
    <scope>IDENTIFICATION</scope>
</reference>
<evidence type="ECO:0000256" key="1">
    <source>
        <dbReference type="ARBA" id="ARBA00005964"/>
    </source>
</evidence>
<evidence type="ECO:0000256" key="4">
    <source>
        <dbReference type="RuleBase" id="RU361235"/>
    </source>
</evidence>
<sequence>MKIILIISYLLCPVALKAQETQGRSIDPVVSLTNGQIRGEIVSVKGTEVKVRQFLGIPFAQPPVGHLRLAAPKDAEQWEGVRDGTRQPPMCIQDSDIIVNVSRMMSVEYTPPELSEDCLYLNVYTQAEAKRGDKLPVMVWIHGGGLVVGAISQFDGAPLAAYENIVVVIIQYRLGILGFLGTGDEHLQGNWGFLDQLAALRWVQENIEAFGGDPQAVTIAGESAGGISASILTLSPQAKGLFQKAIFQSGVATVGTYISSHSLALVKIVANLTGCDDSTSQELVQCLRRKSKEDLVAATKKMKIYLGGVVDGVFLTDTAEELLKRKEVMPVPVLMGITNHEFGWILPQSFALPGWEKGMNRGSVLAMLNMFNPEGASLANDLIVDEYLKTAQTPHAIRDGFTELMGDLLMTLPVVKVADYLTDAGNPVYMYEFGYRAAVHKGSRPTFVKADHGDDVGFVFGGCFWSGIVKMIGNITTEDEQHCLTIMKYWANFVRAGSPNGPGLVAWPQYDRQKQEYMELDVKQTVRQKLKKDRVHFATVILPQKVEMLAATAISGN</sequence>
<organism evidence="6 7">
    <name type="scientific">Hippocampus comes</name>
    <name type="common">Tiger tail seahorse</name>
    <dbReference type="NCBI Taxonomy" id="109280"/>
    <lineage>
        <taxon>Eukaryota</taxon>
        <taxon>Metazoa</taxon>
        <taxon>Chordata</taxon>
        <taxon>Craniata</taxon>
        <taxon>Vertebrata</taxon>
        <taxon>Euteleostomi</taxon>
        <taxon>Actinopterygii</taxon>
        <taxon>Neopterygii</taxon>
        <taxon>Teleostei</taxon>
        <taxon>Neoteleostei</taxon>
        <taxon>Acanthomorphata</taxon>
        <taxon>Syngnathiaria</taxon>
        <taxon>Syngnathiformes</taxon>
        <taxon>Syngnathoidei</taxon>
        <taxon>Syngnathidae</taxon>
        <taxon>Hippocampus</taxon>
    </lineage>
</organism>
<dbReference type="GeneTree" id="ENSGT00940000166187"/>
<dbReference type="AlphaFoldDB" id="A0A3Q2Y367"/>
<dbReference type="OMA" id="STMHAPR"/>
<dbReference type="InterPro" id="IPR029058">
    <property type="entry name" value="AB_hydrolase_fold"/>
</dbReference>
<dbReference type="InterPro" id="IPR002018">
    <property type="entry name" value="CarbesteraseB"/>
</dbReference>
<dbReference type="Pfam" id="PF00135">
    <property type="entry name" value="COesterase"/>
    <property type="match status" value="1"/>
</dbReference>
<keyword evidence="2 4" id="KW-0378">Hydrolase</keyword>
<keyword evidence="3" id="KW-1015">Disulfide bond</keyword>
<evidence type="ECO:0000313" key="7">
    <source>
        <dbReference type="Proteomes" id="UP000264820"/>
    </source>
</evidence>
<evidence type="ECO:0000256" key="2">
    <source>
        <dbReference type="ARBA" id="ARBA00022801"/>
    </source>
</evidence>
<reference evidence="6" key="1">
    <citation type="submission" date="2025-08" db="UniProtKB">
        <authorList>
            <consortium name="Ensembl"/>
        </authorList>
    </citation>
    <scope>IDENTIFICATION</scope>
</reference>
<dbReference type="CDD" id="cd00312">
    <property type="entry name" value="Esterase_lipase"/>
    <property type="match status" value="1"/>
</dbReference>
<feature type="signal peptide" evidence="4">
    <location>
        <begin position="1"/>
        <end position="18"/>
    </location>
</feature>
<evidence type="ECO:0000259" key="5">
    <source>
        <dbReference type="Pfam" id="PF00135"/>
    </source>
</evidence>
<dbReference type="FunFam" id="3.40.50.1820:FF:000011">
    <property type="entry name" value="Carboxylic ester hydrolase"/>
    <property type="match status" value="1"/>
</dbReference>
<evidence type="ECO:0000313" key="6">
    <source>
        <dbReference type="Ensembl" id="ENSHCOP00000011964.1"/>
    </source>
</evidence>
<keyword evidence="7" id="KW-1185">Reference proteome</keyword>
<dbReference type="CTD" id="23491"/>
<protein>
    <recommendedName>
        <fullName evidence="4">Carboxylic ester hydrolase</fullName>
        <ecNumber evidence="4">3.1.1.-</ecNumber>
    </recommendedName>
</protein>
<comment type="similarity">
    <text evidence="1 4">Belongs to the type-B carboxylesterase/lipase family.</text>
</comment>
<dbReference type="OrthoDB" id="3200163at2759"/>
<dbReference type="EC" id="3.1.1.-" evidence="4"/>
<dbReference type="InterPro" id="IPR050309">
    <property type="entry name" value="Type-B_Carboxylest/Lipase"/>
</dbReference>
<feature type="domain" description="Carboxylesterase type B" evidence="5">
    <location>
        <begin position="27"/>
        <end position="537"/>
    </location>
</feature>
<dbReference type="Proteomes" id="UP000264820">
    <property type="component" value="Unplaced"/>
</dbReference>
<dbReference type="PROSITE" id="PS00941">
    <property type="entry name" value="CARBOXYLESTERASE_B_2"/>
    <property type="match status" value="1"/>
</dbReference>
<dbReference type="Gene3D" id="3.40.50.1820">
    <property type="entry name" value="alpha/beta hydrolase"/>
    <property type="match status" value="1"/>
</dbReference>
<evidence type="ECO:0000256" key="3">
    <source>
        <dbReference type="ARBA" id="ARBA00023157"/>
    </source>
</evidence>
<accession>A0A3Q2Y367</accession>
<dbReference type="InterPro" id="IPR019826">
    <property type="entry name" value="Carboxylesterase_B_AS"/>
</dbReference>
<proteinExistence type="inferred from homology"/>
<dbReference type="RefSeq" id="XP_019733772.1">
    <property type="nucleotide sequence ID" value="XM_019878213.1"/>
</dbReference>
<dbReference type="GeneID" id="109520755"/>
<dbReference type="PANTHER" id="PTHR11559">
    <property type="entry name" value="CARBOXYLESTERASE"/>
    <property type="match status" value="1"/>
</dbReference>
<dbReference type="SUPFAM" id="SSF53474">
    <property type="entry name" value="alpha/beta-Hydrolases"/>
    <property type="match status" value="1"/>
</dbReference>
<dbReference type="KEGG" id="hcq:109520755"/>
<dbReference type="Ensembl" id="ENSHCOT00000018861.1">
    <property type="protein sequence ID" value="ENSHCOP00000011964.1"/>
    <property type="gene ID" value="ENSHCOG00000014906.1"/>
</dbReference>
<dbReference type="GO" id="GO:0016787">
    <property type="term" value="F:hydrolase activity"/>
    <property type="evidence" value="ECO:0007669"/>
    <property type="project" value="UniProtKB-KW"/>
</dbReference>
<keyword evidence="4" id="KW-0732">Signal</keyword>